<dbReference type="InterPro" id="IPR000160">
    <property type="entry name" value="GGDEF_dom"/>
</dbReference>
<evidence type="ECO:0000259" key="5">
    <source>
        <dbReference type="PROSITE" id="PS50887"/>
    </source>
</evidence>
<reference evidence="6 7" key="1">
    <citation type="submission" date="2023-01" db="EMBL/GenBank/DDBJ databases">
        <title>Novel species of the genus Vogesella isolated from rivers.</title>
        <authorList>
            <person name="Lu H."/>
        </authorList>
    </citation>
    <scope>NUCLEOTIDE SEQUENCE [LARGE SCALE GENOMIC DNA]</scope>
    <source>
        <strain evidence="6 7">DC21W</strain>
    </source>
</reference>
<keyword evidence="6" id="KW-0808">Transferase</keyword>
<evidence type="ECO:0000256" key="3">
    <source>
        <dbReference type="PROSITE-ProRule" id="PRU00169"/>
    </source>
</evidence>
<dbReference type="SUPFAM" id="SSF52172">
    <property type="entry name" value="CheY-like"/>
    <property type="match status" value="1"/>
</dbReference>
<feature type="modified residue" description="4-aspartylphosphate" evidence="3">
    <location>
        <position position="54"/>
    </location>
</feature>
<evidence type="ECO:0000313" key="6">
    <source>
        <dbReference type="EMBL" id="MDC7716027.1"/>
    </source>
</evidence>
<feature type="domain" description="GGDEF" evidence="5">
    <location>
        <begin position="164"/>
        <end position="300"/>
    </location>
</feature>
<dbReference type="NCBIfam" id="TIGR00254">
    <property type="entry name" value="GGDEF"/>
    <property type="match status" value="1"/>
</dbReference>
<dbReference type="SMART" id="SM00448">
    <property type="entry name" value="REC"/>
    <property type="match status" value="1"/>
</dbReference>
<sequence>MKQQQKILIVDDVIINLHLLDGLLKTDYTVLMAKNGQQALQLAREHQPDLVLLDVVMPEMDGFAVLQALRHDARTKNIPVIFITGQDRPEDEAQGLLRGAVDYITKPLNEVIVKARVATHLKLERQRRMLESLANIDGLTELPNRRQLDQVYHREWERARRNQLPLSVAIIDVDCFKQYNDHCGHAMGDRVLQQLAQTIAANLGRPGDLAARYGGEEFVLILPATQSQGAWQLLESMRRTVENMALPHPASLVSQVVTISAGVASLQSATDTPAALLQLADQRLYHAKRSGRNCVIGEAGINSELSDALYSLG</sequence>
<organism evidence="6 7">
    <name type="scientific">Vogesella aquatica</name>
    <dbReference type="NCBI Taxonomy" id="2984206"/>
    <lineage>
        <taxon>Bacteria</taxon>
        <taxon>Pseudomonadati</taxon>
        <taxon>Pseudomonadota</taxon>
        <taxon>Betaproteobacteria</taxon>
        <taxon>Neisseriales</taxon>
        <taxon>Chromobacteriaceae</taxon>
        <taxon>Vogesella</taxon>
    </lineage>
</organism>
<dbReference type="InterPro" id="IPR029787">
    <property type="entry name" value="Nucleotide_cyclase"/>
</dbReference>
<dbReference type="PANTHER" id="PTHR45138">
    <property type="entry name" value="REGULATORY COMPONENTS OF SENSORY TRANSDUCTION SYSTEM"/>
    <property type="match status" value="1"/>
</dbReference>
<dbReference type="Pfam" id="PF00990">
    <property type="entry name" value="GGDEF"/>
    <property type="match status" value="1"/>
</dbReference>
<protein>
    <recommendedName>
        <fullName evidence="1">diguanylate cyclase</fullName>
        <ecNumber evidence="1">2.7.7.65</ecNumber>
    </recommendedName>
</protein>
<proteinExistence type="predicted"/>
<dbReference type="RefSeq" id="WP_272750476.1">
    <property type="nucleotide sequence ID" value="NZ_JAQQLF010000002.1"/>
</dbReference>
<dbReference type="InterPro" id="IPR001789">
    <property type="entry name" value="Sig_transdc_resp-reg_receiver"/>
</dbReference>
<comment type="catalytic activity">
    <reaction evidence="2">
        <text>2 GTP = 3',3'-c-di-GMP + 2 diphosphate</text>
        <dbReference type="Rhea" id="RHEA:24898"/>
        <dbReference type="ChEBI" id="CHEBI:33019"/>
        <dbReference type="ChEBI" id="CHEBI:37565"/>
        <dbReference type="ChEBI" id="CHEBI:58805"/>
        <dbReference type="EC" id="2.7.7.65"/>
    </reaction>
</comment>
<keyword evidence="7" id="KW-1185">Reference proteome</keyword>
<dbReference type="EC" id="2.7.7.65" evidence="1"/>
<comment type="caution">
    <text evidence="6">The sequence shown here is derived from an EMBL/GenBank/DDBJ whole genome shotgun (WGS) entry which is preliminary data.</text>
</comment>
<dbReference type="InterPro" id="IPR043128">
    <property type="entry name" value="Rev_trsase/Diguanyl_cyclase"/>
</dbReference>
<dbReference type="PROSITE" id="PS50110">
    <property type="entry name" value="RESPONSE_REGULATORY"/>
    <property type="match status" value="1"/>
</dbReference>
<feature type="domain" description="Response regulatory" evidence="4">
    <location>
        <begin position="6"/>
        <end position="121"/>
    </location>
</feature>
<keyword evidence="3" id="KW-0597">Phosphoprotein</keyword>
<dbReference type="InterPro" id="IPR011006">
    <property type="entry name" value="CheY-like_superfamily"/>
</dbReference>
<accession>A0ABT5IU36</accession>
<keyword evidence="6" id="KW-0548">Nucleotidyltransferase</keyword>
<dbReference type="SMART" id="SM00267">
    <property type="entry name" value="GGDEF"/>
    <property type="match status" value="1"/>
</dbReference>
<evidence type="ECO:0000256" key="2">
    <source>
        <dbReference type="ARBA" id="ARBA00034247"/>
    </source>
</evidence>
<dbReference type="CDD" id="cd01949">
    <property type="entry name" value="GGDEF"/>
    <property type="match status" value="1"/>
</dbReference>
<gene>
    <name evidence="6" type="ORF">PQU95_02160</name>
</gene>
<evidence type="ECO:0000313" key="7">
    <source>
        <dbReference type="Proteomes" id="UP001219956"/>
    </source>
</evidence>
<dbReference type="Gene3D" id="3.30.70.270">
    <property type="match status" value="1"/>
</dbReference>
<dbReference type="PANTHER" id="PTHR45138:SF9">
    <property type="entry name" value="DIGUANYLATE CYCLASE DGCM-RELATED"/>
    <property type="match status" value="1"/>
</dbReference>
<evidence type="ECO:0000256" key="1">
    <source>
        <dbReference type="ARBA" id="ARBA00012528"/>
    </source>
</evidence>
<dbReference type="EMBL" id="JAQQLF010000002">
    <property type="protein sequence ID" value="MDC7716027.1"/>
    <property type="molecule type" value="Genomic_DNA"/>
</dbReference>
<evidence type="ECO:0000259" key="4">
    <source>
        <dbReference type="PROSITE" id="PS50110"/>
    </source>
</evidence>
<dbReference type="InterPro" id="IPR050469">
    <property type="entry name" value="Diguanylate_Cyclase"/>
</dbReference>
<dbReference type="Gene3D" id="3.40.50.2300">
    <property type="match status" value="1"/>
</dbReference>
<dbReference type="SUPFAM" id="SSF55073">
    <property type="entry name" value="Nucleotide cyclase"/>
    <property type="match status" value="1"/>
</dbReference>
<dbReference type="Pfam" id="PF00072">
    <property type="entry name" value="Response_reg"/>
    <property type="match status" value="1"/>
</dbReference>
<name>A0ABT5IU36_9NEIS</name>
<dbReference type="Proteomes" id="UP001219956">
    <property type="component" value="Unassembled WGS sequence"/>
</dbReference>
<dbReference type="GO" id="GO:0052621">
    <property type="term" value="F:diguanylate cyclase activity"/>
    <property type="evidence" value="ECO:0007669"/>
    <property type="project" value="UniProtKB-EC"/>
</dbReference>
<dbReference type="PROSITE" id="PS50887">
    <property type="entry name" value="GGDEF"/>
    <property type="match status" value="1"/>
</dbReference>